<dbReference type="STRING" id="1138170.GA0061105_1047"/>
<sequence>MIKKDVLARLGKNDPTGLWIDPLLDDGQIGDLTIDLRLGYDFLVSIVTRRPYIGIARDDERFRAISSYFQPTRRELGERFILYPDQVVLATTLEYIALPGDCYADVLTRSSYNRLGIAVNTMVQPGFRGCFSIELFNHGNNPIELVVGAKMFQMRLTQLPESITYGGLERKYFGNVRPTPSRAADDEDLQRLRSISDNHRE</sequence>
<dbReference type="RefSeq" id="WP_092749785.1">
    <property type="nucleotide sequence ID" value="NZ_FMAJ01000004.1"/>
</dbReference>
<dbReference type="NCBIfam" id="TIGR02274">
    <property type="entry name" value="dCTP_deam"/>
    <property type="match status" value="1"/>
</dbReference>
<dbReference type="PANTHER" id="PTHR42680:SF3">
    <property type="entry name" value="DCTP DEAMINASE"/>
    <property type="match status" value="1"/>
</dbReference>
<gene>
    <name evidence="3" type="ORF">GA0061105_1047</name>
</gene>
<dbReference type="PANTHER" id="PTHR42680">
    <property type="entry name" value="DCTP DEAMINASE"/>
    <property type="match status" value="1"/>
</dbReference>
<evidence type="ECO:0000313" key="3">
    <source>
        <dbReference type="EMBL" id="SCB58083.1"/>
    </source>
</evidence>
<dbReference type="EMBL" id="FMAJ01000004">
    <property type="protein sequence ID" value="SCB58083.1"/>
    <property type="molecule type" value="Genomic_DNA"/>
</dbReference>
<keyword evidence="2" id="KW-0546">Nucleotide metabolism</keyword>
<dbReference type="CDD" id="cd07557">
    <property type="entry name" value="trimeric_dUTPase"/>
    <property type="match status" value="1"/>
</dbReference>
<dbReference type="Pfam" id="PF22769">
    <property type="entry name" value="DCD"/>
    <property type="match status" value="1"/>
</dbReference>
<dbReference type="SUPFAM" id="SSF51283">
    <property type="entry name" value="dUTPase-like"/>
    <property type="match status" value="1"/>
</dbReference>
<dbReference type="InterPro" id="IPR033704">
    <property type="entry name" value="dUTPase_trimeric"/>
</dbReference>
<dbReference type="InterPro" id="IPR036157">
    <property type="entry name" value="dUTPase-like_sf"/>
</dbReference>
<evidence type="ECO:0000313" key="4">
    <source>
        <dbReference type="Proteomes" id="UP000198723"/>
    </source>
</evidence>
<dbReference type="GO" id="GO:0015949">
    <property type="term" value="P:nucleobase-containing small molecule interconversion"/>
    <property type="evidence" value="ECO:0007669"/>
    <property type="project" value="TreeGrafter"/>
</dbReference>
<accession>A0A1C3Y0S8</accession>
<protein>
    <submittedName>
        <fullName evidence="3">dCTP deaminase</fullName>
    </submittedName>
</protein>
<keyword evidence="1" id="KW-0378">Hydrolase</keyword>
<evidence type="ECO:0000256" key="1">
    <source>
        <dbReference type="ARBA" id="ARBA00022801"/>
    </source>
</evidence>
<dbReference type="Gene3D" id="2.70.40.10">
    <property type="match status" value="1"/>
</dbReference>
<name>A0A1C3Y0S8_9HYPH</name>
<organism evidence="3 4">
    <name type="scientific">Rhizobium aethiopicum</name>
    <dbReference type="NCBI Taxonomy" id="1138170"/>
    <lineage>
        <taxon>Bacteria</taxon>
        <taxon>Pseudomonadati</taxon>
        <taxon>Pseudomonadota</taxon>
        <taxon>Alphaproteobacteria</taxon>
        <taxon>Hyphomicrobiales</taxon>
        <taxon>Rhizobiaceae</taxon>
        <taxon>Rhizobium/Agrobacterium group</taxon>
        <taxon>Rhizobium</taxon>
    </lineage>
</organism>
<dbReference type="GO" id="GO:0008829">
    <property type="term" value="F:dCTP deaminase activity"/>
    <property type="evidence" value="ECO:0007669"/>
    <property type="project" value="InterPro"/>
</dbReference>
<reference evidence="3 4" key="1">
    <citation type="submission" date="2016-08" db="EMBL/GenBank/DDBJ databases">
        <authorList>
            <person name="Seilhamer J.J."/>
        </authorList>
    </citation>
    <scope>NUCLEOTIDE SEQUENCE [LARGE SCALE GENOMIC DNA]</scope>
    <source>
        <strain evidence="3 4">HBR26</strain>
    </source>
</reference>
<dbReference type="Proteomes" id="UP000198723">
    <property type="component" value="Unassembled WGS sequence"/>
</dbReference>
<dbReference type="GO" id="GO:0006229">
    <property type="term" value="P:dUTP biosynthetic process"/>
    <property type="evidence" value="ECO:0007669"/>
    <property type="project" value="InterPro"/>
</dbReference>
<proteinExistence type="predicted"/>
<dbReference type="InterPro" id="IPR011962">
    <property type="entry name" value="dCTP_deaminase"/>
</dbReference>
<dbReference type="AlphaFoldDB" id="A0A1C3Y0S8"/>
<evidence type="ECO:0000256" key="2">
    <source>
        <dbReference type="ARBA" id="ARBA00023080"/>
    </source>
</evidence>